<keyword evidence="3" id="KW-1185">Reference proteome</keyword>
<dbReference type="EMBL" id="JAIRAU010000028">
    <property type="protein sequence ID" value="MBZ5712094.1"/>
    <property type="molecule type" value="Genomic_DNA"/>
</dbReference>
<gene>
    <name evidence="2" type="ORF">K7C98_22855</name>
</gene>
<evidence type="ECO:0000313" key="2">
    <source>
        <dbReference type="EMBL" id="MBZ5712094.1"/>
    </source>
</evidence>
<evidence type="ECO:0000313" key="3">
    <source>
        <dbReference type="Proteomes" id="UP001139031"/>
    </source>
</evidence>
<reference evidence="2" key="1">
    <citation type="submission" date="2021-08" db="EMBL/GenBank/DDBJ databases">
        <authorList>
            <person name="Stevens D.C."/>
        </authorList>
    </citation>
    <scope>NUCLEOTIDE SEQUENCE</scope>
    <source>
        <strain evidence="2">DSM 53165</strain>
    </source>
</reference>
<proteinExistence type="predicted"/>
<accession>A0ABS7TV23</accession>
<organism evidence="2 3">
    <name type="scientific">Nannocystis pusilla</name>
    <dbReference type="NCBI Taxonomy" id="889268"/>
    <lineage>
        <taxon>Bacteria</taxon>
        <taxon>Pseudomonadati</taxon>
        <taxon>Myxococcota</taxon>
        <taxon>Polyangia</taxon>
        <taxon>Nannocystales</taxon>
        <taxon>Nannocystaceae</taxon>
        <taxon>Nannocystis</taxon>
    </lineage>
</organism>
<comment type="caution">
    <text evidence="2">The sequence shown here is derived from an EMBL/GenBank/DDBJ whole genome shotgun (WGS) entry which is preliminary data.</text>
</comment>
<feature type="region of interest" description="Disordered" evidence="1">
    <location>
        <begin position="38"/>
        <end position="74"/>
    </location>
</feature>
<dbReference type="RefSeq" id="WP_224193855.1">
    <property type="nucleotide sequence ID" value="NZ_JAIRAU010000028.1"/>
</dbReference>
<dbReference type="Proteomes" id="UP001139031">
    <property type="component" value="Unassembled WGS sequence"/>
</dbReference>
<sequence length="104" mass="11368">MELLSDRPGGCPVEGACIRALTRARARFSRHALRVRGVREDAGMQAPAGTHPHRPMRAVEDRADDGELDDGQLRAGSAARPRPWFSLLEASLPLSLVQARAMTR</sequence>
<protein>
    <submittedName>
        <fullName evidence="2">Uncharacterized protein</fullName>
    </submittedName>
</protein>
<evidence type="ECO:0000256" key="1">
    <source>
        <dbReference type="SAM" id="MobiDB-lite"/>
    </source>
</evidence>
<name>A0ABS7TV23_9BACT</name>